<protein>
    <submittedName>
        <fullName evidence="2">Uncharacterized protein</fullName>
    </submittedName>
</protein>
<dbReference type="AlphaFoldDB" id="A0A0C2XFQ4"/>
<dbReference type="EMBL" id="KN818231">
    <property type="protein sequence ID" value="KIL67708.1"/>
    <property type="molecule type" value="Genomic_DNA"/>
</dbReference>
<dbReference type="InParanoid" id="A0A0C2XFQ4"/>
<feature type="compositionally biased region" description="Polar residues" evidence="1">
    <location>
        <begin position="14"/>
        <end position="29"/>
    </location>
</feature>
<organism evidence="2 3">
    <name type="scientific">Amanita muscaria (strain Koide BX008)</name>
    <dbReference type="NCBI Taxonomy" id="946122"/>
    <lineage>
        <taxon>Eukaryota</taxon>
        <taxon>Fungi</taxon>
        <taxon>Dikarya</taxon>
        <taxon>Basidiomycota</taxon>
        <taxon>Agaricomycotina</taxon>
        <taxon>Agaricomycetes</taxon>
        <taxon>Agaricomycetidae</taxon>
        <taxon>Agaricales</taxon>
        <taxon>Pluteineae</taxon>
        <taxon>Amanitaceae</taxon>
        <taxon>Amanita</taxon>
    </lineage>
</organism>
<accession>A0A0C2XFQ4</accession>
<keyword evidence="3" id="KW-1185">Reference proteome</keyword>
<name>A0A0C2XFQ4_AMAMK</name>
<reference evidence="2 3" key="1">
    <citation type="submission" date="2014-04" db="EMBL/GenBank/DDBJ databases">
        <title>Evolutionary Origins and Diversification of the Mycorrhizal Mutualists.</title>
        <authorList>
            <consortium name="DOE Joint Genome Institute"/>
            <consortium name="Mycorrhizal Genomics Consortium"/>
            <person name="Kohler A."/>
            <person name="Kuo A."/>
            <person name="Nagy L.G."/>
            <person name="Floudas D."/>
            <person name="Copeland A."/>
            <person name="Barry K.W."/>
            <person name="Cichocki N."/>
            <person name="Veneault-Fourrey C."/>
            <person name="LaButti K."/>
            <person name="Lindquist E.A."/>
            <person name="Lipzen A."/>
            <person name="Lundell T."/>
            <person name="Morin E."/>
            <person name="Murat C."/>
            <person name="Riley R."/>
            <person name="Ohm R."/>
            <person name="Sun H."/>
            <person name="Tunlid A."/>
            <person name="Henrissat B."/>
            <person name="Grigoriev I.V."/>
            <person name="Hibbett D.S."/>
            <person name="Martin F."/>
        </authorList>
    </citation>
    <scope>NUCLEOTIDE SEQUENCE [LARGE SCALE GENOMIC DNA]</scope>
    <source>
        <strain evidence="2 3">Koide BX008</strain>
    </source>
</reference>
<evidence type="ECO:0000256" key="1">
    <source>
        <dbReference type="SAM" id="MobiDB-lite"/>
    </source>
</evidence>
<proteinExistence type="predicted"/>
<dbReference type="HOGENOM" id="CLU_2014668_0_0_1"/>
<evidence type="ECO:0000313" key="3">
    <source>
        <dbReference type="Proteomes" id="UP000054549"/>
    </source>
</evidence>
<feature type="region of interest" description="Disordered" evidence="1">
    <location>
        <begin position="1"/>
        <end position="32"/>
    </location>
</feature>
<dbReference type="Proteomes" id="UP000054549">
    <property type="component" value="Unassembled WGS sequence"/>
</dbReference>
<sequence>MITPTPAEKKKKTQTQIQPLTSKSKSTPPLSADKSVVCSCQPSRVGWASNAFQAFLAHRDGWWWWLCWRRTMGGWSSMGGNTGGNVDGMLCLPPNCLIQVGTASVHQVDVAIHSGRDENMGRG</sequence>
<evidence type="ECO:0000313" key="2">
    <source>
        <dbReference type="EMBL" id="KIL67708.1"/>
    </source>
</evidence>
<gene>
    <name evidence="2" type="ORF">M378DRAFT_274039</name>
</gene>